<proteinExistence type="predicted"/>
<dbReference type="PANTHER" id="PTHR42756:SF1">
    <property type="entry name" value="TRANSCRIPTIONAL REPRESSOR OF EMRAB OPERON"/>
    <property type="match status" value="1"/>
</dbReference>
<dbReference type="AlphaFoldDB" id="A0A7Y8C3P3"/>
<sequence length="156" mass="17593">MNYSDLNRVPSFLIKRVSQELIRQAEVRLRPLGIGMASMPVLGALQWGEARTQAELARLLQVEQPSMAQTLARLERDQLIRRRPDPEHKRIQLVELTELALARIPEAKQILGEGNTKALQGFSEEEVARFVDFLQRANANLRADSPENQKANPSAS</sequence>
<keyword evidence="2" id="KW-0238">DNA-binding</keyword>
<feature type="domain" description="HTH marR-type" evidence="4">
    <location>
        <begin position="3"/>
        <end position="139"/>
    </location>
</feature>
<comment type="caution">
    <text evidence="5">The sequence shown here is derived from an EMBL/GenBank/DDBJ whole genome shotgun (WGS) entry which is preliminary data.</text>
</comment>
<reference evidence="5 6" key="1">
    <citation type="submission" date="2020-04" db="EMBL/GenBank/DDBJ databases">
        <title>Molecular characterization of pseudomonads from Agaricus bisporus reveal novel blotch 2 pathogens in Western Europe.</title>
        <authorList>
            <person name="Taparia T."/>
            <person name="Krijger M."/>
            <person name="Haynes E."/>
            <person name="Elpinstone J.G."/>
            <person name="Noble R."/>
            <person name="Van Der Wolf J."/>
        </authorList>
    </citation>
    <scope>NUCLEOTIDE SEQUENCE [LARGE SCALE GENOMIC DNA]</scope>
    <source>
        <strain evidence="5 6">H7001</strain>
    </source>
</reference>
<keyword evidence="3" id="KW-0804">Transcription</keyword>
<dbReference type="InterPro" id="IPR036388">
    <property type="entry name" value="WH-like_DNA-bd_sf"/>
</dbReference>
<evidence type="ECO:0000256" key="3">
    <source>
        <dbReference type="ARBA" id="ARBA00023163"/>
    </source>
</evidence>
<evidence type="ECO:0000313" key="5">
    <source>
        <dbReference type="EMBL" id="NWB98433.1"/>
    </source>
</evidence>
<dbReference type="EMBL" id="JACAQB010000010">
    <property type="protein sequence ID" value="NWB98433.1"/>
    <property type="molecule type" value="Genomic_DNA"/>
</dbReference>
<dbReference type="InterPro" id="IPR036390">
    <property type="entry name" value="WH_DNA-bd_sf"/>
</dbReference>
<evidence type="ECO:0000313" key="6">
    <source>
        <dbReference type="Proteomes" id="UP000539985"/>
    </source>
</evidence>
<protein>
    <submittedName>
        <fullName evidence="5">MarR family transcriptional regulator</fullName>
    </submittedName>
</protein>
<dbReference type="PANTHER" id="PTHR42756">
    <property type="entry name" value="TRANSCRIPTIONAL REGULATOR, MARR"/>
    <property type="match status" value="1"/>
</dbReference>
<organism evidence="5 6">
    <name type="scientific">Pseudomonas gingeri</name>
    <dbReference type="NCBI Taxonomy" id="117681"/>
    <lineage>
        <taxon>Bacteria</taxon>
        <taxon>Pseudomonadati</taxon>
        <taxon>Pseudomonadota</taxon>
        <taxon>Gammaproteobacteria</taxon>
        <taxon>Pseudomonadales</taxon>
        <taxon>Pseudomonadaceae</taxon>
        <taxon>Pseudomonas</taxon>
    </lineage>
</organism>
<dbReference type="GO" id="GO:0003677">
    <property type="term" value="F:DNA binding"/>
    <property type="evidence" value="ECO:0007669"/>
    <property type="project" value="UniProtKB-KW"/>
</dbReference>
<dbReference type="RefSeq" id="WP_177097635.1">
    <property type="nucleotide sequence ID" value="NZ_JACAOS010000021.1"/>
</dbReference>
<dbReference type="Proteomes" id="UP000539985">
    <property type="component" value="Unassembled WGS sequence"/>
</dbReference>
<dbReference type="InterPro" id="IPR000835">
    <property type="entry name" value="HTH_MarR-typ"/>
</dbReference>
<evidence type="ECO:0000256" key="1">
    <source>
        <dbReference type="ARBA" id="ARBA00023015"/>
    </source>
</evidence>
<dbReference type="PROSITE" id="PS50995">
    <property type="entry name" value="HTH_MARR_2"/>
    <property type="match status" value="1"/>
</dbReference>
<accession>A0A7Y8C3P3</accession>
<gene>
    <name evidence="5" type="ORF">HX882_21270</name>
</gene>
<dbReference type="PRINTS" id="PR00598">
    <property type="entry name" value="HTHMARR"/>
</dbReference>
<dbReference type="GO" id="GO:0003700">
    <property type="term" value="F:DNA-binding transcription factor activity"/>
    <property type="evidence" value="ECO:0007669"/>
    <property type="project" value="InterPro"/>
</dbReference>
<keyword evidence="1" id="KW-0805">Transcription regulation</keyword>
<dbReference type="SUPFAM" id="SSF46785">
    <property type="entry name" value="Winged helix' DNA-binding domain"/>
    <property type="match status" value="1"/>
</dbReference>
<name>A0A7Y8C3P3_9PSED</name>
<dbReference type="Pfam" id="PF12802">
    <property type="entry name" value="MarR_2"/>
    <property type="match status" value="1"/>
</dbReference>
<dbReference type="SMART" id="SM00347">
    <property type="entry name" value="HTH_MARR"/>
    <property type="match status" value="1"/>
</dbReference>
<evidence type="ECO:0000256" key="2">
    <source>
        <dbReference type="ARBA" id="ARBA00023125"/>
    </source>
</evidence>
<evidence type="ECO:0000259" key="4">
    <source>
        <dbReference type="PROSITE" id="PS50995"/>
    </source>
</evidence>
<dbReference type="Gene3D" id="1.10.10.10">
    <property type="entry name" value="Winged helix-like DNA-binding domain superfamily/Winged helix DNA-binding domain"/>
    <property type="match status" value="1"/>
</dbReference>